<keyword evidence="2" id="KW-1185">Reference proteome</keyword>
<accession>A0A1I2H9W1</accession>
<protein>
    <recommendedName>
        <fullName evidence="3">Lipoprotein</fullName>
    </recommendedName>
</protein>
<reference evidence="1 2" key="1">
    <citation type="submission" date="2016-10" db="EMBL/GenBank/DDBJ databases">
        <authorList>
            <person name="de Groot N.N."/>
        </authorList>
    </citation>
    <scope>NUCLEOTIDE SEQUENCE [LARGE SCALE GENOMIC DNA]</scope>
    <source>
        <strain evidence="1 2">DSM 26130</strain>
    </source>
</reference>
<dbReference type="EMBL" id="FOLQ01000039">
    <property type="protein sequence ID" value="SFF26368.1"/>
    <property type="molecule type" value="Genomic_DNA"/>
</dbReference>
<dbReference type="RefSeq" id="WP_093834831.1">
    <property type="nucleotide sequence ID" value="NZ_FOLQ01000039.1"/>
</dbReference>
<proteinExistence type="predicted"/>
<dbReference type="STRING" id="662367.SAMN05216167_13939"/>
<sequence>MNSKVTAVLLISLLLGCKGTGIEPGEVAAMTKGYLFIDNFGNYCSRGGLVTLIDGDSYLAINSVPTEYEGFSTAPLPVWIRYEREKLDTCYIEPNRINILSIRKRE</sequence>
<gene>
    <name evidence="1" type="ORF">SAMN05216167_13939</name>
</gene>
<dbReference type="PROSITE" id="PS51257">
    <property type="entry name" value="PROKAR_LIPOPROTEIN"/>
    <property type="match status" value="1"/>
</dbReference>
<evidence type="ECO:0008006" key="3">
    <source>
        <dbReference type="Google" id="ProtNLM"/>
    </source>
</evidence>
<dbReference type="OrthoDB" id="965001at2"/>
<evidence type="ECO:0000313" key="2">
    <source>
        <dbReference type="Proteomes" id="UP000198598"/>
    </source>
</evidence>
<organism evidence="1 2">
    <name type="scientific">Spirosoma endophyticum</name>
    <dbReference type="NCBI Taxonomy" id="662367"/>
    <lineage>
        <taxon>Bacteria</taxon>
        <taxon>Pseudomonadati</taxon>
        <taxon>Bacteroidota</taxon>
        <taxon>Cytophagia</taxon>
        <taxon>Cytophagales</taxon>
        <taxon>Cytophagaceae</taxon>
        <taxon>Spirosoma</taxon>
    </lineage>
</organism>
<name>A0A1I2H9W1_9BACT</name>
<dbReference type="AlphaFoldDB" id="A0A1I2H9W1"/>
<evidence type="ECO:0000313" key="1">
    <source>
        <dbReference type="EMBL" id="SFF26368.1"/>
    </source>
</evidence>
<dbReference type="Proteomes" id="UP000198598">
    <property type="component" value="Unassembled WGS sequence"/>
</dbReference>